<dbReference type="EMBL" id="CAJPDT010000107">
    <property type="protein sequence ID" value="CAF9938313.1"/>
    <property type="molecule type" value="Genomic_DNA"/>
</dbReference>
<dbReference type="OrthoDB" id="10424437at2759"/>
<evidence type="ECO:0000313" key="2">
    <source>
        <dbReference type="EMBL" id="CAF9938313.1"/>
    </source>
</evidence>
<name>A0A8H3G887_9LECA</name>
<keyword evidence="3" id="KW-1185">Reference proteome</keyword>
<proteinExistence type="predicted"/>
<feature type="signal peptide" evidence="1">
    <location>
        <begin position="1"/>
        <end position="21"/>
    </location>
</feature>
<feature type="chain" id="PRO_5034759579" evidence="1">
    <location>
        <begin position="22"/>
        <end position="313"/>
    </location>
</feature>
<keyword evidence="1" id="KW-0732">Signal</keyword>
<organism evidence="2 3">
    <name type="scientific">Imshaugia aleurites</name>
    <dbReference type="NCBI Taxonomy" id="172621"/>
    <lineage>
        <taxon>Eukaryota</taxon>
        <taxon>Fungi</taxon>
        <taxon>Dikarya</taxon>
        <taxon>Ascomycota</taxon>
        <taxon>Pezizomycotina</taxon>
        <taxon>Lecanoromycetes</taxon>
        <taxon>OSLEUM clade</taxon>
        <taxon>Lecanoromycetidae</taxon>
        <taxon>Lecanorales</taxon>
        <taxon>Lecanorineae</taxon>
        <taxon>Parmeliaceae</taxon>
        <taxon>Imshaugia</taxon>
    </lineage>
</organism>
<reference evidence="2" key="1">
    <citation type="submission" date="2021-03" db="EMBL/GenBank/DDBJ databases">
        <authorList>
            <person name="Tagirdzhanova G."/>
        </authorList>
    </citation>
    <scope>NUCLEOTIDE SEQUENCE</scope>
</reference>
<dbReference type="AlphaFoldDB" id="A0A8H3G887"/>
<protein>
    <submittedName>
        <fullName evidence="2">Uncharacterized protein</fullName>
    </submittedName>
</protein>
<evidence type="ECO:0000256" key="1">
    <source>
        <dbReference type="SAM" id="SignalP"/>
    </source>
</evidence>
<accession>A0A8H3G887</accession>
<evidence type="ECO:0000313" key="3">
    <source>
        <dbReference type="Proteomes" id="UP000664534"/>
    </source>
</evidence>
<gene>
    <name evidence="2" type="ORF">IMSHALPRED_000757</name>
</gene>
<sequence>MRFFEVTVLAVWVRLWASASAAPPPAVSMTNLNPNDTLSQELNLTTPSNVTLQNVSSHRFHDPYDMVIGDDMLTIEFYGYSSTVPYADMAKCVDDANIDIIHKTTAGQSDTPMGTGPYVWSSGNVALCLIPAERLTWSMWSLVPAAMRFFIAENEYKGTQFILIWHDVGPVGYGQLVTWSEEPSLTTANAFPDPFDRTFESLGLTIEFYGYRASISPMAMKECVAIASSEVVRHLLESETPMIMEAPSYSYSAGGVNLFLSPGESLTWHMWAFVPIWIQEFVTENEFKGTQFILLWEGFGDIGFGQLINTSIG</sequence>
<comment type="caution">
    <text evidence="2">The sequence shown here is derived from an EMBL/GenBank/DDBJ whole genome shotgun (WGS) entry which is preliminary data.</text>
</comment>
<dbReference type="Proteomes" id="UP000664534">
    <property type="component" value="Unassembled WGS sequence"/>
</dbReference>